<keyword evidence="4" id="KW-1185">Reference proteome</keyword>
<gene>
    <name evidence="3" type="ORF">ZOSMA_182G00100</name>
</gene>
<keyword evidence="1" id="KW-0677">Repeat</keyword>
<evidence type="ECO:0000313" key="4">
    <source>
        <dbReference type="Proteomes" id="UP000036987"/>
    </source>
</evidence>
<name>A0A0K9PQS5_ZOSMR</name>
<dbReference type="GO" id="GO:0003723">
    <property type="term" value="F:RNA binding"/>
    <property type="evidence" value="ECO:0007669"/>
    <property type="project" value="InterPro"/>
</dbReference>
<dbReference type="PANTHER" id="PTHR47926">
    <property type="entry name" value="PENTATRICOPEPTIDE REPEAT-CONTAINING PROTEIN"/>
    <property type="match status" value="1"/>
</dbReference>
<feature type="repeat" description="PPR" evidence="2">
    <location>
        <begin position="77"/>
        <end position="111"/>
    </location>
</feature>
<accession>A0A0K9PQS5</accession>
<protein>
    <recommendedName>
        <fullName evidence="5">Pentatricopeptide repeat-containing protein</fullName>
    </recommendedName>
</protein>
<proteinExistence type="predicted"/>
<dbReference type="InterPro" id="IPR046960">
    <property type="entry name" value="PPR_At4g14850-like_plant"/>
</dbReference>
<dbReference type="InterPro" id="IPR002885">
    <property type="entry name" value="PPR_rpt"/>
</dbReference>
<evidence type="ECO:0000313" key="3">
    <source>
        <dbReference type="EMBL" id="KMZ71321.1"/>
    </source>
</evidence>
<dbReference type="GO" id="GO:0009451">
    <property type="term" value="P:RNA modification"/>
    <property type="evidence" value="ECO:0007669"/>
    <property type="project" value="InterPro"/>
</dbReference>
<dbReference type="AlphaFoldDB" id="A0A0K9PQS5"/>
<dbReference type="Pfam" id="PF01535">
    <property type="entry name" value="PPR"/>
    <property type="match status" value="5"/>
</dbReference>
<dbReference type="PROSITE" id="PS51375">
    <property type="entry name" value="PPR"/>
    <property type="match status" value="3"/>
</dbReference>
<reference evidence="4" key="1">
    <citation type="journal article" date="2016" name="Nature">
        <title>The genome of the seagrass Zostera marina reveals angiosperm adaptation to the sea.</title>
        <authorList>
            <person name="Olsen J.L."/>
            <person name="Rouze P."/>
            <person name="Verhelst B."/>
            <person name="Lin Y.-C."/>
            <person name="Bayer T."/>
            <person name="Collen J."/>
            <person name="Dattolo E."/>
            <person name="De Paoli E."/>
            <person name="Dittami S."/>
            <person name="Maumus F."/>
            <person name="Michel G."/>
            <person name="Kersting A."/>
            <person name="Lauritano C."/>
            <person name="Lohaus R."/>
            <person name="Toepel M."/>
            <person name="Tonon T."/>
            <person name="Vanneste K."/>
            <person name="Amirebrahimi M."/>
            <person name="Brakel J."/>
            <person name="Bostroem C."/>
            <person name="Chovatia M."/>
            <person name="Grimwood J."/>
            <person name="Jenkins J.W."/>
            <person name="Jueterbock A."/>
            <person name="Mraz A."/>
            <person name="Stam W.T."/>
            <person name="Tice H."/>
            <person name="Bornberg-Bauer E."/>
            <person name="Green P.J."/>
            <person name="Pearson G.A."/>
            <person name="Procaccini G."/>
            <person name="Duarte C.M."/>
            <person name="Schmutz J."/>
            <person name="Reusch T.B.H."/>
            <person name="Van de Peer Y."/>
        </authorList>
    </citation>
    <scope>NUCLEOTIDE SEQUENCE [LARGE SCALE GENOMIC DNA]</scope>
    <source>
        <strain evidence="4">cv. Finnish</strain>
    </source>
</reference>
<dbReference type="OrthoDB" id="185373at2759"/>
<dbReference type="OMA" id="IRTGCEY"/>
<dbReference type="InterPro" id="IPR011990">
    <property type="entry name" value="TPR-like_helical_dom_sf"/>
</dbReference>
<dbReference type="STRING" id="29655.A0A0K9PQS5"/>
<comment type="caution">
    <text evidence="3">The sequence shown here is derived from an EMBL/GenBank/DDBJ whole genome shotgun (WGS) entry which is preliminary data.</text>
</comment>
<evidence type="ECO:0008006" key="5">
    <source>
        <dbReference type="Google" id="ProtNLM"/>
    </source>
</evidence>
<dbReference type="NCBIfam" id="TIGR00756">
    <property type="entry name" value="PPR"/>
    <property type="match status" value="3"/>
</dbReference>
<dbReference type="Gene3D" id="1.25.40.10">
    <property type="entry name" value="Tetratricopeptide repeat domain"/>
    <property type="match status" value="3"/>
</dbReference>
<dbReference type="PANTHER" id="PTHR47926:SF342">
    <property type="entry name" value="TETRATRICOPEPTIDE-LIKE HELICAL DOMAIN-CONTAINING PROTEIN-RELATED"/>
    <property type="match status" value="1"/>
</dbReference>
<feature type="repeat" description="PPR" evidence="2">
    <location>
        <begin position="312"/>
        <end position="346"/>
    </location>
</feature>
<dbReference type="FunFam" id="1.25.40.10:FF:000361">
    <property type="entry name" value="Pentatricopeptide repeat-containing protein chloroplastic"/>
    <property type="match status" value="1"/>
</dbReference>
<evidence type="ECO:0000256" key="1">
    <source>
        <dbReference type="ARBA" id="ARBA00022737"/>
    </source>
</evidence>
<evidence type="ECO:0000256" key="2">
    <source>
        <dbReference type="PROSITE-ProRule" id="PRU00708"/>
    </source>
</evidence>
<dbReference type="Proteomes" id="UP000036987">
    <property type="component" value="Unassembled WGS sequence"/>
</dbReference>
<dbReference type="FunFam" id="1.25.40.10:FF:000381">
    <property type="entry name" value="Pentatricopeptide repeat-containing protein"/>
    <property type="match status" value="1"/>
</dbReference>
<sequence length="387" mass="43760">MRCSLPLNPVPAFSRIRFKLLLNSKHANPARNFSSHFPTKSKQDLAFLLQSCISTKTHHPKLLTIHSHIVVSGMGSDVFLNNVLLNGYSKLGQIQNALKLFDRMGQRNLISWSTMISMYAQHNHGEEALRVFLGFRKSLSESLNEFILASVLRACVQLRDIVFARQIQSFVVRSGFEIDVYVGTSLVNFYSKVGLMDDAWSAFDHLPVKNSVTWTAVIVGYSQIGSNMIALNLFDSMLKTDVRPDKFVISSAISACSSLNFIDDGKQIHGYLYRNEIELDISMNNVVLDFYTKCRKVNVASKLFETMTDSRNIVSWTTMIAGYMQNSCDTDAMVLFAEMTRSGWAADAFARIEVWEVGGRSMGLFFSPLLTMACERKFKKKIRVKWS</sequence>
<feature type="repeat" description="PPR" evidence="2">
    <location>
        <begin position="210"/>
        <end position="244"/>
    </location>
</feature>
<organism evidence="3 4">
    <name type="scientific">Zostera marina</name>
    <name type="common">Eelgrass</name>
    <dbReference type="NCBI Taxonomy" id="29655"/>
    <lineage>
        <taxon>Eukaryota</taxon>
        <taxon>Viridiplantae</taxon>
        <taxon>Streptophyta</taxon>
        <taxon>Embryophyta</taxon>
        <taxon>Tracheophyta</taxon>
        <taxon>Spermatophyta</taxon>
        <taxon>Magnoliopsida</taxon>
        <taxon>Liliopsida</taxon>
        <taxon>Zosteraceae</taxon>
        <taxon>Zostera</taxon>
    </lineage>
</organism>
<dbReference type="EMBL" id="LFYR01000678">
    <property type="protein sequence ID" value="KMZ71321.1"/>
    <property type="molecule type" value="Genomic_DNA"/>
</dbReference>